<name>A0AAW2YB95_9LAMI</name>
<reference evidence="1" key="2">
    <citation type="journal article" date="2024" name="Plant">
        <title>Genomic evolution and insights into agronomic trait innovations of Sesamum species.</title>
        <authorList>
            <person name="Miao H."/>
            <person name="Wang L."/>
            <person name="Qu L."/>
            <person name="Liu H."/>
            <person name="Sun Y."/>
            <person name="Le M."/>
            <person name="Wang Q."/>
            <person name="Wei S."/>
            <person name="Zheng Y."/>
            <person name="Lin W."/>
            <person name="Duan Y."/>
            <person name="Cao H."/>
            <person name="Xiong S."/>
            <person name="Wang X."/>
            <person name="Wei L."/>
            <person name="Li C."/>
            <person name="Ma Q."/>
            <person name="Ju M."/>
            <person name="Zhao R."/>
            <person name="Li G."/>
            <person name="Mu C."/>
            <person name="Tian Q."/>
            <person name="Mei H."/>
            <person name="Zhang T."/>
            <person name="Gao T."/>
            <person name="Zhang H."/>
        </authorList>
    </citation>
    <scope>NUCLEOTIDE SEQUENCE</scope>
    <source>
        <strain evidence="1">KEN1</strain>
    </source>
</reference>
<reference evidence="1" key="1">
    <citation type="submission" date="2020-06" db="EMBL/GenBank/DDBJ databases">
        <authorList>
            <person name="Li T."/>
            <person name="Hu X."/>
            <person name="Zhang T."/>
            <person name="Song X."/>
            <person name="Zhang H."/>
            <person name="Dai N."/>
            <person name="Sheng W."/>
            <person name="Hou X."/>
            <person name="Wei L."/>
        </authorList>
    </citation>
    <scope>NUCLEOTIDE SEQUENCE</scope>
    <source>
        <strain evidence="1">KEN1</strain>
        <tissue evidence="1">Leaf</tissue>
    </source>
</reference>
<accession>A0AAW2YB95</accession>
<sequence>MQPNSLLHQIYRQKYFPNSNFFAAEGTYSPSFTWRSIGRTRDLLVTGLRWPIGNGDSVPVVGVPWLSRPISFQIIRKPKTLHLSTKVAALINESGWNVAVVTEEFDPINSNCILSIPLPDTSRPDELIWHFDKQGKW</sequence>
<comment type="caution">
    <text evidence="1">The sequence shown here is derived from an EMBL/GenBank/DDBJ whole genome shotgun (WGS) entry which is preliminary data.</text>
</comment>
<protein>
    <submittedName>
        <fullName evidence="1">Uncharacterized protein</fullName>
    </submittedName>
</protein>
<evidence type="ECO:0000313" key="1">
    <source>
        <dbReference type="EMBL" id="KAL0463004.1"/>
    </source>
</evidence>
<dbReference type="EMBL" id="JACGWN010000001">
    <property type="protein sequence ID" value="KAL0463004.1"/>
    <property type="molecule type" value="Genomic_DNA"/>
</dbReference>
<organism evidence="1">
    <name type="scientific">Sesamum latifolium</name>
    <dbReference type="NCBI Taxonomy" id="2727402"/>
    <lineage>
        <taxon>Eukaryota</taxon>
        <taxon>Viridiplantae</taxon>
        <taxon>Streptophyta</taxon>
        <taxon>Embryophyta</taxon>
        <taxon>Tracheophyta</taxon>
        <taxon>Spermatophyta</taxon>
        <taxon>Magnoliopsida</taxon>
        <taxon>eudicotyledons</taxon>
        <taxon>Gunneridae</taxon>
        <taxon>Pentapetalae</taxon>
        <taxon>asterids</taxon>
        <taxon>lamiids</taxon>
        <taxon>Lamiales</taxon>
        <taxon>Pedaliaceae</taxon>
        <taxon>Sesamum</taxon>
    </lineage>
</organism>
<proteinExistence type="predicted"/>
<gene>
    <name evidence="1" type="ORF">Slati_0188000</name>
</gene>
<dbReference type="AlphaFoldDB" id="A0AAW2YB95"/>